<dbReference type="KEGG" id="nsl:BOX37_15980"/>
<name>A0A1J0VT34_9NOCA</name>
<protein>
    <submittedName>
        <fullName evidence="1">Uncharacterized protein</fullName>
    </submittedName>
</protein>
<evidence type="ECO:0000313" key="1">
    <source>
        <dbReference type="EMBL" id="APE35197.1"/>
    </source>
</evidence>
<dbReference type="RefSeq" id="WP_071928384.1">
    <property type="nucleotide sequence ID" value="NZ_CP018082.1"/>
</dbReference>
<sequence length="131" mass="14589">MTIHLTPDDMRSTRTPECAVRTGADPEVWQLSWLPERTLTRKQAFAGMQLDELLSDPHTVLDTRAHAQIEFCAAGLGIAWTEAAGRLFLRMLERLDGDPEEVAGQPTPTGRPRTATWLFAHPDATRRVVLG</sequence>
<gene>
    <name evidence="1" type="ORF">BOX37_15980</name>
</gene>
<reference evidence="1" key="1">
    <citation type="submission" date="2016-11" db="EMBL/GenBank/DDBJ databases">
        <authorList>
            <person name="Jaros S."/>
            <person name="Januszkiewicz K."/>
            <person name="Wedrychowicz H."/>
        </authorList>
    </citation>
    <scope>NUCLEOTIDE SEQUENCE [LARGE SCALE GENOMIC DNA]</scope>
    <source>
        <strain evidence="1">Y48</strain>
    </source>
</reference>
<dbReference type="AlphaFoldDB" id="A0A1J0VT34"/>
<accession>A0A1J0VT34</accession>
<dbReference type="EMBL" id="CP018082">
    <property type="protein sequence ID" value="APE35197.1"/>
    <property type="molecule type" value="Genomic_DNA"/>
</dbReference>
<dbReference type="Proteomes" id="UP000183810">
    <property type="component" value="Chromosome"/>
</dbReference>
<proteinExistence type="predicted"/>
<dbReference type="OrthoDB" id="4570639at2"/>
<evidence type="ECO:0000313" key="2">
    <source>
        <dbReference type="Proteomes" id="UP000183810"/>
    </source>
</evidence>
<keyword evidence="2" id="KW-1185">Reference proteome</keyword>
<organism evidence="1 2">
    <name type="scientific">Nocardia mangyaensis</name>
    <dbReference type="NCBI Taxonomy" id="2213200"/>
    <lineage>
        <taxon>Bacteria</taxon>
        <taxon>Bacillati</taxon>
        <taxon>Actinomycetota</taxon>
        <taxon>Actinomycetes</taxon>
        <taxon>Mycobacteriales</taxon>
        <taxon>Nocardiaceae</taxon>
        <taxon>Nocardia</taxon>
    </lineage>
</organism>